<dbReference type="GO" id="GO:0016529">
    <property type="term" value="C:sarcoplasmic reticulum"/>
    <property type="evidence" value="ECO:0007669"/>
    <property type="project" value="TreeGrafter"/>
</dbReference>
<evidence type="ECO:0000256" key="9">
    <source>
        <dbReference type="ARBA" id="ARBA00022824"/>
    </source>
</evidence>
<dbReference type="GeneID" id="116952178"/>
<dbReference type="Proteomes" id="UP001318040">
    <property type="component" value="Chromosome 45"/>
</dbReference>
<dbReference type="SUPFAM" id="SSF82185">
    <property type="entry name" value="Histone H3 K4-specific methyltransferase SET7/9 N-terminal domain"/>
    <property type="match status" value="2"/>
</dbReference>
<feature type="region of interest" description="Disordered" evidence="12">
    <location>
        <begin position="480"/>
        <end position="553"/>
    </location>
</feature>
<keyword evidence="6" id="KW-0597">Phosphoprotein</keyword>
<evidence type="ECO:0000256" key="6">
    <source>
        <dbReference type="ARBA" id="ARBA00022553"/>
    </source>
</evidence>
<evidence type="ECO:0000313" key="14">
    <source>
        <dbReference type="Proteomes" id="UP001318040"/>
    </source>
</evidence>
<sequence>MSGGRFDFDDGGTYCGGWEDGKAHGHGVCTGPRGQGEFSGNWSHGFEVVGVYTWPSGNAYEGHWAQGKRHGLGVENKGRWVYAGEWTHGFKGRYGGRHSMSSGARYEGTWSNGLQDGYGTETYSDGGTFLGQWINGIRQGYGVRQSVPFGMAAPVCSPLGTSLTSLRSEHANGAALLLNSDGTPLPGSPPAFGGDKGSPLPSPTSPMSPISLGGVGGLTLGPGLATRMGFALSLRPDPDTDHKKARGGSFLGVLGLRRSSSRSSLASQQSKRSSFRSATPVSVGSSAASDTASEAADRRSDAAGGGADEGPEEEAVDATATEAFAGEWKGDRRSGFGVAERSDGLKYEGEWLDNRRHGYGRTTLPDGRKQEGKFRRNALARPARKRTLIPLRARKMREKVERAVEGAQRAAAIAKQKADIALSRTQHARGKMEAADAAAHAAQEASKLARMISKELAPTFHQPGLEYHKQRIMRDAADSDDHLPALPEHADERHGGSRGAQHDEQSSPRFCRQDATADGTPVHTPPPSPRSAARGVGGAGKRRLGSGWKEGRSHHVTAYESATQGLQRRAGGAEMFADFHSYPVATVTGPLPDDFEQQQEEEETPSPVAPFALRRTPSPVPPPIAASTPKQDDEDEEGGANEVGVGAPDEDGAREDRGSPAEQGAATANGAQRQLQRRQQQQQQQQAEVVTPDGSVEPEVVVEEVVEYVQSDQGSAPLVPPWLMSVASGLSSGPLGGLGRMARRLHRGGASEQAPDAVLVALVGLLVLGLAILFVHLLT</sequence>
<dbReference type="GO" id="GO:0005886">
    <property type="term" value="C:plasma membrane"/>
    <property type="evidence" value="ECO:0007669"/>
    <property type="project" value="UniProtKB-SubCell"/>
</dbReference>
<feature type="compositionally biased region" description="Low complexity" evidence="12">
    <location>
        <begin position="261"/>
        <end position="272"/>
    </location>
</feature>
<dbReference type="GO" id="GO:0030314">
    <property type="term" value="C:junctional membrane complex"/>
    <property type="evidence" value="ECO:0007669"/>
    <property type="project" value="InterPro"/>
</dbReference>
<keyword evidence="10 13" id="KW-1133">Transmembrane helix</keyword>
<feature type="transmembrane region" description="Helical" evidence="13">
    <location>
        <begin position="758"/>
        <end position="778"/>
    </location>
</feature>
<evidence type="ECO:0000313" key="15">
    <source>
        <dbReference type="RefSeq" id="XP_032827193.1"/>
    </source>
</evidence>
<feature type="region of interest" description="Disordered" evidence="12">
    <location>
        <begin position="587"/>
        <end position="695"/>
    </location>
</feature>
<dbReference type="KEGG" id="pmrn:116952178"/>
<dbReference type="RefSeq" id="XP_032827193.1">
    <property type="nucleotide sequence ID" value="XM_032971302.1"/>
</dbReference>
<keyword evidence="7 13" id="KW-0812">Transmembrane</keyword>
<evidence type="ECO:0000256" key="4">
    <source>
        <dbReference type="ARBA" id="ARBA00008599"/>
    </source>
</evidence>
<evidence type="ECO:0000256" key="11">
    <source>
        <dbReference type="ARBA" id="ARBA00023136"/>
    </source>
</evidence>
<dbReference type="InterPro" id="IPR003409">
    <property type="entry name" value="MORN"/>
</dbReference>
<feature type="region of interest" description="Disordered" evidence="12">
    <location>
        <begin position="177"/>
        <end position="212"/>
    </location>
</feature>
<evidence type="ECO:0000256" key="7">
    <source>
        <dbReference type="ARBA" id="ARBA00022692"/>
    </source>
</evidence>
<feature type="region of interest" description="Disordered" evidence="12">
    <location>
        <begin position="261"/>
        <end position="317"/>
    </location>
</feature>
<comment type="similarity">
    <text evidence="4">Belongs to the junctophilin family.</text>
</comment>
<evidence type="ECO:0000256" key="3">
    <source>
        <dbReference type="ARBA" id="ARBA00004236"/>
    </source>
</evidence>
<evidence type="ECO:0000256" key="10">
    <source>
        <dbReference type="ARBA" id="ARBA00022989"/>
    </source>
</evidence>
<dbReference type="InterPro" id="IPR017191">
    <property type="entry name" value="Junctophilin"/>
</dbReference>
<dbReference type="Pfam" id="PF02493">
    <property type="entry name" value="MORN"/>
    <property type="match status" value="7"/>
</dbReference>
<keyword evidence="5" id="KW-1003">Cell membrane</keyword>
<feature type="compositionally biased region" description="Acidic residues" evidence="12">
    <location>
        <begin position="593"/>
        <end position="604"/>
    </location>
</feature>
<feature type="compositionally biased region" description="Basic and acidic residues" evidence="12">
    <location>
        <begin position="480"/>
        <end position="506"/>
    </location>
</feature>
<feature type="compositionally biased region" description="Low complexity" evidence="12">
    <location>
        <begin position="284"/>
        <end position="294"/>
    </location>
</feature>
<keyword evidence="8" id="KW-0677">Repeat</keyword>
<evidence type="ECO:0000256" key="2">
    <source>
        <dbReference type="ARBA" id="ARBA00004184"/>
    </source>
</evidence>
<evidence type="ECO:0000256" key="13">
    <source>
        <dbReference type="SAM" id="Phobius"/>
    </source>
</evidence>
<organism evidence="14 15">
    <name type="scientific">Petromyzon marinus</name>
    <name type="common">Sea lamprey</name>
    <dbReference type="NCBI Taxonomy" id="7757"/>
    <lineage>
        <taxon>Eukaryota</taxon>
        <taxon>Metazoa</taxon>
        <taxon>Chordata</taxon>
        <taxon>Craniata</taxon>
        <taxon>Vertebrata</taxon>
        <taxon>Cyclostomata</taxon>
        <taxon>Hyperoartia</taxon>
        <taxon>Petromyzontiformes</taxon>
        <taxon>Petromyzontidae</taxon>
        <taxon>Petromyzon</taxon>
    </lineage>
</organism>
<dbReference type="Gene3D" id="2.20.110.10">
    <property type="entry name" value="Histone H3 K4-specific methyltransferase SET7/9 N-terminal domain"/>
    <property type="match status" value="3"/>
</dbReference>
<proteinExistence type="inferred from homology"/>
<accession>A0AAJ7U2M7</accession>
<dbReference type="PANTHER" id="PTHR23085">
    <property type="entry name" value="GH28348P"/>
    <property type="match status" value="1"/>
</dbReference>
<protein>
    <submittedName>
        <fullName evidence="15">Junctophilin-2-like isoform X1</fullName>
    </submittedName>
</protein>
<evidence type="ECO:0000256" key="1">
    <source>
        <dbReference type="ARBA" id="ARBA00004163"/>
    </source>
</evidence>
<dbReference type="FunFam" id="2.20.110.10:FF:000003">
    <property type="entry name" value="Junctophilin"/>
    <property type="match status" value="1"/>
</dbReference>
<evidence type="ECO:0000256" key="5">
    <source>
        <dbReference type="ARBA" id="ARBA00022475"/>
    </source>
</evidence>
<dbReference type="AlphaFoldDB" id="A0AAJ7U2M7"/>
<keyword evidence="14" id="KW-1185">Reference proteome</keyword>
<dbReference type="SMART" id="SM00698">
    <property type="entry name" value="MORN"/>
    <property type="match status" value="6"/>
</dbReference>
<evidence type="ECO:0000256" key="12">
    <source>
        <dbReference type="SAM" id="MobiDB-lite"/>
    </source>
</evidence>
<gene>
    <name evidence="15" type="primary">LOC116952178</name>
</gene>
<evidence type="ECO:0000256" key="8">
    <source>
        <dbReference type="ARBA" id="ARBA00022737"/>
    </source>
</evidence>
<name>A0AAJ7U2M7_PETMA</name>
<keyword evidence="9" id="KW-0256">Endoplasmic reticulum</keyword>
<dbReference type="GO" id="GO:0005789">
    <property type="term" value="C:endoplasmic reticulum membrane"/>
    <property type="evidence" value="ECO:0007669"/>
    <property type="project" value="UniProtKB-SubCell"/>
</dbReference>
<feature type="compositionally biased region" description="Low complexity" evidence="12">
    <location>
        <begin position="672"/>
        <end position="686"/>
    </location>
</feature>
<comment type="subcellular location">
    <subcellularLocation>
        <location evidence="3">Cell membrane</location>
    </subcellularLocation>
    <subcellularLocation>
        <location evidence="2">Endomembrane system</location>
        <topology evidence="2">Peripheral membrane protein</topology>
    </subcellularLocation>
    <subcellularLocation>
        <location evidence="1">Endoplasmic reticulum membrane</location>
        <topology evidence="1">Single-pass type IV membrane protein</topology>
    </subcellularLocation>
</comment>
<dbReference type="PANTHER" id="PTHR23085:SF26">
    <property type="entry name" value="JUNCTOPHILIN-2"/>
    <property type="match status" value="1"/>
</dbReference>
<dbReference type="FunFam" id="2.20.110.10:FF:000001">
    <property type="entry name" value="Junctophilin"/>
    <property type="match status" value="1"/>
</dbReference>
<keyword evidence="11 13" id="KW-0472">Membrane</keyword>
<reference evidence="15" key="1">
    <citation type="submission" date="2025-08" db="UniProtKB">
        <authorList>
            <consortium name="RefSeq"/>
        </authorList>
    </citation>
    <scope>IDENTIFICATION</scope>
    <source>
        <tissue evidence="15">Sperm</tissue>
    </source>
</reference>